<dbReference type="PROSITE" id="PS50164">
    <property type="entry name" value="GIY_YIG"/>
    <property type="match status" value="1"/>
</dbReference>
<evidence type="ECO:0000256" key="6">
    <source>
        <dbReference type="SAM" id="Coils"/>
    </source>
</evidence>
<keyword evidence="5" id="KW-0234">DNA repair</keyword>
<dbReference type="Proteomes" id="UP000570361">
    <property type="component" value="Unassembled WGS sequence"/>
</dbReference>
<keyword evidence="4" id="KW-0267">Excision nuclease</keyword>
<evidence type="ECO:0000256" key="3">
    <source>
        <dbReference type="ARBA" id="ARBA00022769"/>
    </source>
</evidence>
<accession>A0A7W5B0A4</accession>
<dbReference type="Pfam" id="PF22920">
    <property type="entry name" value="UvrC_RNaseH"/>
    <property type="match status" value="1"/>
</dbReference>
<dbReference type="PANTHER" id="PTHR30562">
    <property type="entry name" value="UVRC/OXIDOREDUCTASE"/>
    <property type="match status" value="1"/>
</dbReference>
<dbReference type="FunFam" id="3.40.1440.10:FF:000001">
    <property type="entry name" value="UvrABC system protein C"/>
    <property type="match status" value="1"/>
</dbReference>
<dbReference type="InterPro" id="IPR035901">
    <property type="entry name" value="GIY-YIG_endonuc_sf"/>
</dbReference>
<dbReference type="InterPro" id="IPR036876">
    <property type="entry name" value="UVR_dom_sf"/>
</dbReference>
<sequence>MPSFTFRAAEYPALPGCYIMKSEDGRILYVGKSKSIRARLRSYFHGNQKRQRITQLVEQIASIEVIVVNNEHESLLLENNLIKVHKPPFNRALKKDNSGYAYLQMTDERYPRLAVYYRDRRQAKAEAHISQQLASTATASVAAEGIAEENMAYFPAAMELTAAAEEAEERFGPFASSYFRDQLLLFVNDHYQLRTCDTMPKKVCLLYHLKRCSGVCEGMISEEDYRSSAREAASLLRNQGEKLIEAMRERMAQYAERLEFERAAHMLEQIRILERVPAKQIVDREAQINQDVVYFGEGTVLIAKVRQGMLHQFEQLPWERGSDDRSGCDRFLIERYAGSRPDEVIVSEIGDQKAVARALRIRGQAPVRLIAAPKRGIRYELMQLCKANYEQRNARSERMQRSDV</sequence>
<dbReference type="Gene3D" id="3.40.1440.10">
    <property type="entry name" value="GIY-YIG endonuclease"/>
    <property type="match status" value="1"/>
</dbReference>
<dbReference type="CDD" id="cd10434">
    <property type="entry name" value="GIY-YIG_UvrC_Cho"/>
    <property type="match status" value="1"/>
</dbReference>
<evidence type="ECO:0000256" key="1">
    <source>
        <dbReference type="ARBA" id="ARBA00022490"/>
    </source>
</evidence>
<organism evidence="9 10">
    <name type="scientific">Paenibacillus phyllosphaerae</name>
    <dbReference type="NCBI Taxonomy" id="274593"/>
    <lineage>
        <taxon>Bacteria</taxon>
        <taxon>Bacillati</taxon>
        <taxon>Bacillota</taxon>
        <taxon>Bacilli</taxon>
        <taxon>Bacillales</taxon>
        <taxon>Paenibacillaceae</taxon>
        <taxon>Paenibacillus</taxon>
    </lineage>
</organism>
<dbReference type="SUPFAM" id="SSF82771">
    <property type="entry name" value="GIY-YIG endonuclease"/>
    <property type="match status" value="1"/>
</dbReference>
<evidence type="ECO:0000313" key="9">
    <source>
        <dbReference type="EMBL" id="MBB3112054.1"/>
    </source>
</evidence>
<dbReference type="GO" id="GO:0009380">
    <property type="term" value="C:excinuclease repair complex"/>
    <property type="evidence" value="ECO:0007669"/>
    <property type="project" value="TreeGrafter"/>
</dbReference>
<dbReference type="AlphaFoldDB" id="A0A7W5B0A4"/>
<evidence type="ECO:0000256" key="2">
    <source>
        <dbReference type="ARBA" id="ARBA00022763"/>
    </source>
</evidence>
<feature type="domain" description="UVR" evidence="7">
    <location>
        <begin position="241"/>
        <end position="276"/>
    </location>
</feature>
<dbReference type="RefSeq" id="WP_183601960.1">
    <property type="nucleotide sequence ID" value="NZ_JACHXK010000010.1"/>
</dbReference>
<dbReference type="InterPro" id="IPR047296">
    <property type="entry name" value="GIY-YIG_UvrC_Cho"/>
</dbReference>
<dbReference type="Pfam" id="PF01541">
    <property type="entry name" value="GIY-YIG"/>
    <property type="match status" value="1"/>
</dbReference>
<evidence type="ECO:0000256" key="4">
    <source>
        <dbReference type="ARBA" id="ARBA00022881"/>
    </source>
</evidence>
<comment type="caution">
    <text evidence="9">The sequence shown here is derived from an EMBL/GenBank/DDBJ whole genome shotgun (WGS) entry which is preliminary data.</text>
</comment>
<feature type="coiled-coil region" evidence="6">
    <location>
        <begin position="237"/>
        <end position="264"/>
    </location>
</feature>
<dbReference type="SUPFAM" id="SSF46600">
    <property type="entry name" value="C-terminal UvrC-binding domain of UvrB"/>
    <property type="match status" value="1"/>
</dbReference>
<keyword evidence="6" id="KW-0175">Coiled coil</keyword>
<dbReference type="GO" id="GO:0006289">
    <property type="term" value="P:nucleotide-excision repair"/>
    <property type="evidence" value="ECO:0007669"/>
    <property type="project" value="InterPro"/>
</dbReference>
<keyword evidence="1" id="KW-0963">Cytoplasm</keyword>
<keyword evidence="10" id="KW-1185">Reference proteome</keyword>
<dbReference type="InterPro" id="IPR000305">
    <property type="entry name" value="GIY-YIG_endonuc"/>
</dbReference>
<name>A0A7W5B0A4_9BACL</name>
<reference evidence="9 10" key="1">
    <citation type="submission" date="2020-08" db="EMBL/GenBank/DDBJ databases">
        <title>Genomic Encyclopedia of Type Strains, Phase III (KMG-III): the genomes of soil and plant-associated and newly described type strains.</title>
        <authorList>
            <person name="Whitman W."/>
        </authorList>
    </citation>
    <scope>NUCLEOTIDE SEQUENCE [LARGE SCALE GENOMIC DNA]</scope>
    <source>
        <strain evidence="9 10">CECT 5862</strain>
    </source>
</reference>
<feature type="domain" description="GIY-YIG" evidence="8">
    <location>
        <begin position="13"/>
        <end position="91"/>
    </location>
</feature>
<dbReference type="InterPro" id="IPR001943">
    <property type="entry name" value="UVR_dom"/>
</dbReference>
<evidence type="ECO:0000259" key="7">
    <source>
        <dbReference type="PROSITE" id="PS50151"/>
    </source>
</evidence>
<keyword evidence="2" id="KW-0227">DNA damage</keyword>
<evidence type="ECO:0000259" key="8">
    <source>
        <dbReference type="PROSITE" id="PS50164"/>
    </source>
</evidence>
<proteinExistence type="predicted"/>
<dbReference type="InterPro" id="IPR050066">
    <property type="entry name" value="UvrABC_protein_C"/>
</dbReference>
<evidence type="ECO:0000256" key="5">
    <source>
        <dbReference type="ARBA" id="ARBA00023204"/>
    </source>
</evidence>
<evidence type="ECO:0000313" key="10">
    <source>
        <dbReference type="Proteomes" id="UP000570361"/>
    </source>
</evidence>
<protein>
    <submittedName>
        <fullName evidence="9">Excinuclease ABC subunit C</fullName>
    </submittedName>
</protein>
<keyword evidence="3" id="KW-0228">DNA excision</keyword>
<gene>
    <name evidence="9" type="ORF">FHS18_004132</name>
</gene>
<dbReference type="GO" id="GO:0004518">
    <property type="term" value="F:nuclease activity"/>
    <property type="evidence" value="ECO:0007669"/>
    <property type="project" value="UniProtKB-KW"/>
</dbReference>
<dbReference type="PROSITE" id="PS50151">
    <property type="entry name" value="UVR"/>
    <property type="match status" value="1"/>
</dbReference>
<dbReference type="PANTHER" id="PTHR30562:SF1">
    <property type="entry name" value="UVRABC SYSTEM PROTEIN C"/>
    <property type="match status" value="1"/>
</dbReference>
<dbReference type="SMART" id="SM00465">
    <property type="entry name" value="GIYc"/>
    <property type="match status" value="1"/>
</dbReference>
<dbReference type="EMBL" id="JACHXK010000010">
    <property type="protein sequence ID" value="MBB3112054.1"/>
    <property type="molecule type" value="Genomic_DNA"/>
</dbReference>